<protein>
    <recommendedName>
        <fullName evidence="1">PB1 domain-containing protein</fullName>
    </recommendedName>
</protein>
<accession>A0AAV8U653</accession>
<gene>
    <name evidence="2" type="ORF">K2173_028592</name>
</gene>
<keyword evidence="3" id="KW-1185">Reference proteome</keyword>
<dbReference type="CDD" id="cd06410">
    <property type="entry name" value="PB1_UP2"/>
    <property type="match status" value="1"/>
</dbReference>
<dbReference type="Pfam" id="PF00564">
    <property type="entry name" value="PB1"/>
    <property type="match status" value="1"/>
</dbReference>
<evidence type="ECO:0000313" key="3">
    <source>
        <dbReference type="Proteomes" id="UP001159364"/>
    </source>
</evidence>
<proteinExistence type="predicted"/>
<dbReference type="EMBL" id="JAIWQS010000002">
    <property type="protein sequence ID" value="KAJ8773415.1"/>
    <property type="molecule type" value="Genomic_DNA"/>
</dbReference>
<evidence type="ECO:0000259" key="1">
    <source>
        <dbReference type="SMART" id="SM00666"/>
    </source>
</evidence>
<dbReference type="SMART" id="SM00666">
    <property type="entry name" value="PB1"/>
    <property type="match status" value="1"/>
</dbReference>
<dbReference type="InterPro" id="IPR000270">
    <property type="entry name" value="PB1_dom"/>
</dbReference>
<organism evidence="2 3">
    <name type="scientific">Erythroxylum novogranatense</name>
    <dbReference type="NCBI Taxonomy" id="1862640"/>
    <lineage>
        <taxon>Eukaryota</taxon>
        <taxon>Viridiplantae</taxon>
        <taxon>Streptophyta</taxon>
        <taxon>Embryophyta</taxon>
        <taxon>Tracheophyta</taxon>
        <taxon>Spermatophyta</taxon>
        <taxon>Magnoliopsida</taxon>
        <taxon>eudicotyledons</taxon>
        <taxon>Gunneridae</taxon>
        <taxon>Pentapetalae</taxon>
        <taxon>rosids</taxon>
        <taxon>fabids</taxon>
        <taxon>Malpighiales</taxon>
        <taxon>Erythroxylaceae</taxon>
        <taxon>Erythroxylum</taxon>
    </lineage>
</organism>
<dbReference type="AlphaFoldDB" id="A0AAV8U653"/>
<name>A0AAV8U653_9ROSI</name>
<dbReference type="Proteomes" id="UP001159364">
    <property type="component" value="Linkage Group LG02"/>
</dbReference>
<dbReference type="Gene3D" id="3.10.20.90">
    <property type="entry name" value="Phosphatidylinositol 3-kinase Catalytic Subunit, Chain A, domain 1"/>
    <property type="match status" value="1"/>
</dbReference>
<reference evidence="2 3" key="1">
    <citation type="submission" date="2021-09" db="EMBL/GenBank/DDBJ databases">
        <title>Genomic insights and catalytic innovation underlie evolution of tropane alkaloids biosynthesis.</title>
        <authorList>
            <person name="Wang Y.-J."/>
            <person name="Tian T."/>
            <person name="Huang J.-P."/>
            <person name="Huang S.-X."/>
        </authorList>
    </citation>
    <scope>NUCLEOTIDE SEQUENCE [LARGE SCALE GENOMIC DNA]</scope>
    <source>
        <strain evidence="2">KIB-2018</strain>
        <tissue evidence="2">Leaf</tissue>
    </source>
</reference>
<dbReference type="PANTHER" id="PTHR31066:SF66">
    <property type="entry name" value="PB1 DOMAIN-CONTAINING PROTEIN"/>
    <property type="match status" value="1"/>
</dbReference>
<sequence length="184" mass="20667">MVVDRGWNGASTNGTVKFLCSYGGRILPRPGDGMLRYLGGLTRVFAVDRSITFAELMVKLGEFCGYSVELRCQLPNGDLETLISIKSDEELSILMQEYDRSSPDSKIRAVLSPPKFLKTVSPPSSVYSSETKSAFDAVNGRRCKPWVARYPVDVYGDPVTLCYYQRSTGRRACCWEPLRYVTRH</sequence>
<evidence type="ECO:0000313" key="2">
    <source>
        <dbReference type="EMBL" id="KAJ8773415.1"/>
    </source>
</evidence>
<comment type="caution">
    <text evidence="2">The sequence shown here is derived from an EMBL/GenBank/DDBJ whole genome shotgun (WGS) entry which is preliminary data.</text>
</comment>
<dbReference type="InterPro" id="IPR053198">
    <property type="entry name" value="Gynoecium_Dev_Regulator"/>
</dbReference>
<dbReference type="SUPFAM" id="SSF54277">
    <property type="entry name" value="CAD &amp; PB1 domains"/>
    <property type="match status" value="1"/>
</dbReference>
<dbReference type="PANTHER" id="PTHR31066">
    <property type="entry name" value="OS05G0427100 PROTEIN-RELATED"/>
    <property type="match status" value="1"/>
</dbReference>
<feature type="domain" description="PB1" evidence="1">
    <location>
        <begin position="30"/>
        <end position="114"/>
    </location>
</feature>